<dbReference type="InterPro" id="IPR043502">
    <property type="entry name" value="DNA/RNA_pol_sf"/>
</dbReference>
<dbReference type="EMBL" id="CP062983">
    <property type="protein sequence ID" value="QPC80924.1"/>
    <property type="molecule type" value="Genomic_DNA"/>
</dbReference>
<accession>A0A7S8ID26</accession>
<keyword evidence="3" id="KW-1185">Reference proteome</keyword>
<dbReference type="AlphaFoldDB" id="A0A7S8ID26"/>
<dbReference type="PROSITE" id="PS50878">
    <property type="entry name" value="RT_POL"/>
    <property type="match status" value="1"/>
</dbReference>
<reference evidence="2 3" key="1">
    <citation type="submission" date="2020-02" db="EMBL/GenBank/DDBJ databases">
        <authorList>
            <person name="Zheng R.K."/>
            <person name="Sun C.M."/>
        </authorList>
    </citation>
    <scope>NUCLEOTIDE SEQUENCE [LARGE SCALE GENOMIC DNA]</scope>
    <source>
        <strain evidence="3">rifampicinis</strain>
    </source>
</reference>
<protein>
    <recommendedName>
        <fullName evidence="1">Reverse transcriptase domain-containing protein</fullName>
    </recommendedName>
</protein>
<dbReference type="SUPFAM" id="SSF56672">
    <property type="entry name" value="DNA/RNA polymerases"/>
    <property type="match status" value="1"/>
</dbReference>
<dbReference type="InterPro" id="IPR051083">
    <property type="entry name" value="GrpII_Intron_Splice-Mob/Def"/>
</dbReference>
<dbReference type="Pfam" id="PF00078">
    <property type="entry name" value="RVT_1"/>
    <property type="match status" value="1"/>
</dbReference>
<dbReference type="RefSeq" id="WP_195168999.1">
    <property type="nucleotide sequence ID" value="NZ_CP062983.1"/>
</dbReference>
<dbReference type="Proteomes" id="UP000594468">
    <property type="component" value="Chromosome"/>
</dbReference>
<dbReference type="CDD" id="cd01651">
    <property type="entry name" value="RT_G2_intron"/>
    <property type="match status" value="1"/>
</dbReference>
<evidence type="ECO:0000259" key="1">
    <source>
        <dbReference type="PROSITE" id="PS50878"/>
    </source>
</evidence>
<organism evidence="2 3">
    <name type="scientific">Phototrophicus methaneseepsis</name>
    <dbReference type="NCBI Taxonomy" id="2710758"/>
    <lineage>
        <taxon>Bacteria</taxon>
        <taxon>Bacillati</taxon>
        <taxon>Chloroflexota</taxon>
        <taxon>Candidatus Thermofontia</taxon>
        <taxon>Phototrophicales</taxon>
        <taxon>Phototrophicaceae</taxon>
        <taxon>Phototrophicus</taxon>
    </lineage>
</organism>
<feature type="domain" description="Reverse transcriptase" evidence="1">
    <location>
        <begin position="53"/>
        <end position="280"/>
    </location>
</feature>
<dbReference type="PANTHER" id="PTHR34047">
    <property type="entry name" value="NUCLEAR INTRON MATURASE 1, MITOCHONDRIAL-RELATED"/>
    <property type="match status" value="1"/>
</dbReference>
<evidence type="ECO:0000313" key="3">
    <source>
        <dbReference type="Proteomes" id="UP000594468"/>
    </source>
</evidence>
<gene>
    <name evidence="2" type="ORF">G4Y79_14540</name>
</gene>
<dbReference type="KEGG" id="pmet:G4Y79_14540"/>
<sequence length="292" mass="33092">MAKWTKTNPSPDILFSMAALRRAWQVVRRSGPSPGVDGVTMQSFAANLDAELNRLRQQICAETYVPESVRRIFIKKSSGKERPISIWTVRDRVAQRVVLDFLAPYLEQIFLPCSYGFRQGISTKDAAAAVSHFRDSGRIWVLDADIHDCFGSIDCDLLMGQVRRVVHSTVSKNLLHQWLRTPIKGFPGQEAQVSQGGVISPMLANLYLHRFDEMAMAALPQSKLVRFADDFIVLSRTEEEAVWSLEVARRSLANLRLNLNMRKTRILHFEEGFEFLGFAFKGNQYRNLSTGA</sequence>
<proteinExistence type="predicted"/>
<dbReference type="PANTHER" id="PTHR34047:SF8">
    <property type="entry name" value="PROTEIN YKFC"/>
    <property type="match status" value="1"/>
</dbReference>
<dbReference type="InterPro" id="IPR000477">
    <property type="entry name" value="RT_dom"/>
</dbReference>
<evidence type="ECO:0000313" key="2">
    <source>
        <dbReference type="EMBL" id="QPC80924.1"/>
    </source>
</evidence>
<name>A0A7S8ID26_9CHLR</name>